<dbReference type="PROSITE" id="PS00122">
    <property type="entry name" value="CARBOXYLESTERASE_B_1"/>
    <property type="match status" value="1"/>
</dbReference>
<evidence type="ECO:0000256" key="3">
    <source>
        <dbReference type="RuleBase" id="RU361235"/>
    </source>
</evidence>
<feature type="chain" id="PRO_5031677962" description="Carboxylic ester hydrolase" evidence="3">
    <location>
        <begin position="31"/>
        <end position="557"/>
    </location>
</feature>
<dbReference type="PANTHER" id="PTHR11559">
    <property type="entry name" value="CARBOXYLESTERASE"/>
    <property type="match status" value="1"/>
</dbReference>
<evidence type="ECO:0000256" key="1">
    <source>
        <dbReference type="ARBA" id="ARBA00005964"/>
    </source>
</evidence>
<gene>
    <name evidence="6" type="ORF">HXZ27_16975</name>
</gene>
<dbReference type="KEGG" id="mcab:HXZ27_16975"/>
<evidence type="ECO:0000313" key="7">
    <source>
        <dbReference type="Proteomes" id="UP000509335"/>
    </source>
</evidence>
<dbReference type="GO" id="GO:0016787">
    <property type="term" value="F:hydrolase activity"/>
    <property type="evidence" value="ECO:0007669"/>
    <property type="project" value="UniProtKB-KW"/>
</dbReference>
<feature type="domain" description="Carboxylesterase type B" evidence="5">
    <location>
        <begin position="40"/>
        <end position="485"/>
    </location>
</feature>
<evidence type="ECO:0000256" key="2">
    <source>
        <dbReference type="ARBA" id="ARBA00022801"/>
    </source>
</evidence>
<dbReference type="InterPro" id="IPR029058">
    <property type="entry name" value="AB_hydrolase_fold"/>
</dbReference>
<keyword evidence="3" id="KW-0732">Signal</keyword>
<dbReference type="Proteomes" id="UP000509335">
    <property type="component" value="Chromosome"/>
</dbReference>
<comment type="similarity">
    <text evidence="1 3">Belongs to the type-B carboxylesterase/lipase family.</text>
</comment>
<dbReference type="EC" id="3.1.1.-" evidence="3"/>
<dbReference type="InterPro" id="IPR050309">
    <property type="entry name" value="Type-B_Carboxylest/Lipase"/>
</dbReference>
<protein>
    <recommendedName>
        <fullName evidence="3">Carboxylic ester hydrolase</fullName>
        <ecNumber evidence="3">3.1.1.-</ecNumber>
    </recommendedName>
</protein>
<proteinExistence type="inferred from homology"/>
<dbReference type="Gene3D" id="3.40.50.1820">
    <property type="entry name" value="alpha/beta hydrolase"/>
    <property type="match status" value="1"/>
</dbReference>
<dbReference type="Pfam" id="PF00135">
    <property type="entry name" value="COesterase"/>
    <property type="match status" value="1"/>
</dbReference>
<evidence type="ECO:0000313" key="6">
    <source>
        <dbReference type="EMBL" id="QLD25692.1"/>
    </source>
</evidence>
<evidence type="ECO:0000256" key="4">
    <source>
        <dbReference type="SAM" id="MobiDB-lite"/>
    </source>
</evidence>
<feature type="signal peptide" evidence="3">
    <location>
        <begin position="1"/>
        <end position="30"/>
    </location>
</feature>
<dbReference type="AlphaFoldDB" id="A0A7H8XPA5"/>
<feature type="region of interest" description="Disordered" evidence="4">
    <location>
        <begin position="530"/>
        <end position="557"/>
    </location>
</feature>
<dbReference type="InterPro" id="IPR019826">
    <property type="entry name" value="Carboxylesterase_B_AS"/>
</dbReference>
<name>A0A7H8XPA5_9ACTN</name>
<accession>A0A7H8XPA5</accession>
<dbReference type="SUPFAM" id="SSF53474">
    <property type="entry name" value="alpha/beta-Hydrolases"/>
    <property type="match status" value="1"/>
</dbReference>
<evidence type="ECO:0000259" key="5">
    <source>
        <dbReference type="Pfam" id="PF00135"/>
    </source>
</evidence>
<keyword evidence="2 3" id="KW-0378">Hydrolase</keyword>
<sequence>MADLVLSRTLRFGALILAAVLAAQAAPAQAAPASPASAGPVVRTDSGLVRGVTGTGFRTFHGVPYAAPPTGEGRWRAPQPVPAWSGVRDATATPERCAQNMVGGPPAGVEDCLYLNVTAPTTPGPHPVLVFVHGGSFQNGSGVDYDPARLASRGGLVVVTINYRLGVFGYLGLPGLAGSGTFGLADQQAALRWVRRNAAAFGGDPGNVTLDGESAGAASVCAQLTSPSARGLFDKAIMESGSCLTDWPDALFLPGTEAGGQFSPRATVERAGSALATTLGCPADQALTCLRGQDPAALLAATTGTGVEALTTPAYGTALLPDSPAAALRAGKALRVPALVGNNRHEHRAFIGFMEVTRGAYTAADYEAMLGAAFGDQAARVAARYPAEAYPTPGLAWAAVATDRIWACPTRTVHRLLARHAPTYAYEFAEEHGPALTVDYPWGAAHGYELPYLFDVANFLTVGTVQPELAADMIDSWARFAATGRAPWPAVRPTEAAPYARVFAVGRGGSVDLAAEHQCAFWDTIATEASAGGRSGPGATPTPVGHRSAHPRSTLRP</sequence>
<dbReference type="InterPro" id="IPR002018">
    <property type="entry name" value="CarbesteraseB"/>
</dbReference>
<feature type="compositionally biased region" description="Basic residues" evidence="4">
    <location>
        <begin position="547"/>
        <end position="557"/>
    </location>
</feature>
<reference evidence="6 7" key="1">
    <citation type="submission" date="2020-07" db="EMBL/GenBank/DDBJ databases">
        <title>A bifunctional nitrone conjugated secondary metabolite targeting the ribosome.</title>
        <authorList>
            <person name="Limbrick E.M."/>
            <person name="Graf M."/>
            <person name="Derewacz D.K."/>
            <person name="Nguyen F."/>
            <person name="Spraggins J.M."/>
            <person name="Wieland M."/>
            <person name="Ynigez-Gutierrez A.E."/>
            <person name="Reisman B.J."/>
            <person name="Zinshteyn B."/>
            <person name="McCulloch K."/>
            <person name="Iverson T.M."/>
            <person name="Green R."/>
            <person name="Wilson D.N."/>
            <person name="Bachmann B.O."/>
        </authorList>
    </citation>
    <scope>NUCLEOTIDE SEQUENCE [LARGE SCALE GENOMIC DNA]</scope>
    <source>
        <strain evidence="7">aurantiaca</strain>
    </source>
</reference>
<dbReference type="EMBL" id="CP058322">
    <property type="protein sequence ID" value="QLD25692.1"/>
    <property type="molecule type" value="Genomic_DNA"/>
</dbReference>
<organism evidence="6 7">
    <name type="scientific">Micromonospora carbonacea</name>
    <dbReference type="NCBI Taxonomy" id="47853"/>
    <lineage>
        <taxon>Bacteria</taxon>
        <taxon>Bacillati</taxon>
        <taxon>Actinomycetota</taxon>
        <taxon>Actinomycetes</taxon>
        <taxon>Micromonosporales</taxon>
        <taxon>Micromonosporaceae</taxon>
        <taxon>Micromonospora</taxon>
    </lineage>
</organism>